<feature type="compositionally biased region" description="Pro residues" evidence="5">
    <location>
        <begin position="926"/>
        <end position="935"/>
    </location>
</feature>
<feature type="compositionally biased region" description="Low complexity" evidence="5">
    <location>
        <begin position="481"/>
        <end position="511"/>
    </location>
</feature>
<keyword evidence="2" id="KW-0813">Transport</keyword>
<dbReference type="InterPro" id="IPR039462">
    <property type="entry name" value="Nup159/Nup146_N"/>
</dbReference>
<dbReference type="GO" id="GO:0005634">
    <property type="term" value="C:nucleus"/>
    <property type="evidence" value="ECO:0007669"/>
    <property type="project" value="UniProtKB-SubCell"/>
</dbReference>
<accession>A0A6A1LSB8</accession>
<evidence type="ECO:0000256" key="1">
    <source>
        <dbReference type="ARBA" id="ARBA00004123"/>
    </source>
</evidence>
<comment type="subcellular location">
    <subcellularLocation>
        <location evidence="1">Nucleus</location>
    </subcellularLocation>
</comment>
<evidence type="ECO:0000256" key="5">
    <source>
        <dbReference type="SAM" id="MobiDB-lite"/>
    </source>
</evidence>
<feature type="region of interest" description="Disordered" evidence="5">
    <location>
        <begin position="472"/>
        <end position="641"/>
    </location>
</feature>
<feature type="compositionally biased region" description="Polar residues" evidence="5">
    <location>
        <begin position="1042"/>
        <end position="1068"/>
    </location>
</feature>
<dbReference type="OrthoDB" id="248320at2759"/>
<dbReference type="Proteomes" id="UP000761534">
    <property type="component" value="Unassembled WGS sequence"/>
</dbReference>
<feature type="compositionally biased region" description="Polar residues" evidence="5">
    <location>
        <begin position="679"/>
        <end position="691"/>
    </location>
</feature>
<protein>
    <recommendedName>
        <fullName evidence="6">Nucleoporin Nup159/Nup146 N-terminal domain-containing protein</fullName>
    </recommendedName>
</protein>
<feature type="coiled-coil region" evidence="4">
    <location>
        <begin position="1353"/>
        <end position="1415"/>
    </location>
</feature>
<evidence type="ECO:0000256" key="3">
    <source>
        <dbReference type="ARBA" id="ARBA00023242"/>
    </source>
</evidence>
<keyword evidence="8" id="KW-1185">Reference proteome</keyword>
<dbReference type="Pfam" id="PF16755">
    <property type="entry name" value="Beta-prop_NUP159_NUP214"/>
    <property type="match status" value="1"/>
</dbReference>
<feature type="compositionally biased region" description="Acidic residues" evidence="5">
    <location>
        <begin position="1000"/>
        <end position="1012"/>
    </location>
</feature>
<evidence type="ECO:0000313" key="8">
    <source>
        <dbReference type="Proteomes" id="UP000761534"/>
    </source>
</evidence>
<feature type="compositionally biased region" description="Low complexity" evidence="5">
    <location>
        <begin position="589"/>
        <end position="604"/>
    </location>
</feature>
<proteinExistence type="predicted"/>
<feature type="compositionally biased region" description="Acidic residues" evidence="5">
    <location>
        <begin position="1223"/>
        <end position="1241"/>
    </location>
</feature>
<feature type="region of interest" description="Disordered" evidence="5">
    <location>
        <begin position="1117"/>
        <end position="1244"/>
    </location>
</feature>
<feature type="compositionally biased region" description="Basic and acidic residues" evidence="5">
    <location>
        <begin position="1136"/>
        <end position="1145"/>
    </location>
</feature>
<feature type="region of interest" description="Disordered" evidence="5">
    <location>
        <begin position="326"/>
        <end position="347"/>
    </location>
</feature>
<keyword evidence="3" id="KW-0539">Nucleus</keyword>
<comment type="caution">
    <text evidence="7">The sequence shown here is derived from an EMBL/GenBank/DDBJ whole genome shotgun (WGS) entry which is preliminary data.</text>
</comment>
<name>A0A6A1LSB8_9ASCO</name>
<gene>
    <name evidence="7" type="ORF">TRICI_006511</name>
</gene>
<evidence type="ECO:0000256" key="2">
    <source>
        <dbReference type="ARBA" id="ARBA00022448"/>
    </source>
</evidence>
<dbReference type="Gene3D" id="2.130.10.10">
    <property type="entry name" value="YVTN repeat-like/Quinoprotein amine dehydrogenase"/>
    <property type="match status" value="1"/>
</dbReference>
<dbReference type="InterPro" id="IPR015943">
    <property type="entry name" value="WD40/YVTN_repeat-like_dom_sf"/>
</dbReference>
<dbReference type="SUPFAM" id="SSF117289">
    <property type="entry name" value="Nucleoporin domain"/>
    <property type="match status" value="1"/>
</dbReference>
<sequence>MQSPTNIREVLPEENTESWRFLILGSDDGLRLVTPYEGPRPVSEKLFALSNCGDLFVAAGANGIIAGKLSDLRTAVKDKSLDGLLKHEFQFPGRVRHIVFSADERFIALCSDGGEIFIYSVEKVMGAGSLENPACKLQADGPILDIQCRPGTNNEFTVLEESGSLKQIRSSTQSITHVASDVTAISWSPKGKQLLAGLKDGSIVQLQPDGTKAYVFEKLDEIESGAYAKTLTWLHAHTFLVVYIKPASTEDDETEIMPFICQRDRANMQHIWYRISELCPPLDPQDGWWYTQVLRDWRQDLPYLLAMSFTPSPDISLLTEKQSFQMSEDSDRASLPFTEDDTSPSGMDLDISSTDPVKEPCPGAGETSPLPILWVLNNEGSLCGWYIVDKDSAKDGTTNLNTTLESYNSRITSAKNNEMADSASSSAIGSVPKNPAFGNQSSFSAAFTSAKSSWGGPSNVFGNGENRAFGQNGSGFGGAFGQSSITDKPFGSGSSFSQSSSHSEGSESKPSAFNTSSNQLVGQSSFGANTKPDEPKFGQHSFGAFSGGETSKEPKFGQHSFGAFSSGQKPEEPKFGRHSFGSSNQAPKFGQSTFGQSSFGSFSQEPKFGQSSLDSNSLSMGKNVGNHIFGGDGSTNAFSASSGNAFAQTNAFAKIGKEVEEDDTEPGLNDIPSKGADIFNQSGGVGSQKQNIPAVVKPEEPQTDFSVSNTSLQELSKKQEMLSSSDEDEDPGSNLSDSSDEDDDIVKGASDSTMPLAQPPLGAQGGLNFGFGQKAMPQGTPQFSFGQKTGKSSLETGISGLDGLSLGGDGSQAGKNSPQHVPEEEEKGADQIEKNTDEVEKLAQEDDKKEEGQGKDDKPEASVKREEEEGKKDRLGKDSEKSAEKVTLKEKEVSEEPKTEDLSPSKGQEEDLEEKPVEDYKSVSEPLPPPPPPVPDMSKFKALNLGSDGKPSIPQEEGSGDKSSEPPLSPPPPPPPPPAPDMSKFKSMSLGSDGMPSIPQEEESNDESEEDSVSATSPHPPPPPPVPDMSKFQAISLGSDGKPSTQENRTGSSIFGNFSAPRQGTFTGFGQSLEANKEEHSSLFGKPVATDKGKSLFENQLGSLGADQSHSKAALDFKSGTGSLFGSTTTLGSTEHGPEQPELTRLKAFGDGQTDQSNKPAEGTSGDGAPAFEASKPSTSDEGYEDLSTPGEYSRGEDEGSEFEVVEGEKESNGEEEFAHINEEEEEEEEEEYDVESEQTPEPDYYTMPDFPDFIPTKSAVISEDEEFTSQFDQYYLETEAQFEIMHLNARSMSHYVDWHSYQDERAPHEMEDVWLKDKWRLSDSSDVSYLADTLLSQVSKYREETKEDDSKIEELKKSLTSVALQLSRAQELVRYKSGEVSKRALELRSLPVNAVELQRQLRKKTSDVEEYLGNIESEVNVLKSRLSRYGSSTAPSLFGIRDSIDRITDLAYKKSEKVNELKRELQPRRRSNTSISSTPIKGGADISRVVSTPGSVNRETIIDEVDFLSKRSQSKFKKSVGDILRRRNGDEVLKNNPVQRH</sequence>
<evidence type="ECO:0000256" key="4">
    <source>
        <dbReference type="SAM" id="Coils"/>
    </source>
</evidence>
<dbReference type="InterPro" id="IPR001680">
    <property type="entry name" value="WD40_rpt"/>
</dbReference>
<dbReference type="VEuPathDB" id="FungiDB:TRICI_006511"/>
<feature type="compositionally biased region" description="Pro residues" evidence="5">
    <location>
        <begin position="1018"/>
        <end position="1027"/>
    </location>
</feature>
<dbReference type="SMART" id="SM00320">
    <property type="entry name" value="WD40"/>
    <property type="match status" value="2"/>
</dbReference>
<feature type="compositionally biased region" description="Low complexity" evidence="5">
    <location>
        <begin position="1119"/>
        <end position="1134"/>
    </location>
</feature>
<keyword evidence="4" id="KW-0175">Coiled coil</keyword>
<feature type="compositionally biased region" description="Polar residues" evidence="5">
    <location>
        <begin position="703"/>
        <end position="714"/>
    </location>
</feature>
<organism evidence="7 8">
    <name type="scientific">Trichomonascus ciferrii</name>
    <dbReference type="NCBI Taxonomy" id="44093"/>
    <lineage>
        <taxon>Eukaryota</taxon>
        <taxon>Fungi</taxon>
        <taxon>Dikarya</taxon>
        <taxon>Ascomycota</taxon>
        <taxon>Saccharomycotina</taxon>
        <taxon>Dipodascomycetes</taxon>
        <taxon>Dipodascales</taxon>
        <taxon>Trichomonascaceae</taxon>
        <taxon>Trichomonascus</taxon>
        <taxon>Trichomonascus ciferrii complex</taxon>
    </lineage>
</organism>
<feature type="compositionally biased region" description="Polar residues" evidence="5">
    <location>
        <begin position="779"/>
        <end position="796"/>
    </location>
</feature>
<feature type="region of interest" description="Disordered" evidence="5">
    <location>
        <begin position="1464"/>
        <end position="1487"/>
    </location>
</feature>
<dbReference type="EMBL" id="SWFS01000541">
    <property type="protein sequence ID" value="KAA8898556.1"/>
    <property type="molecule type" value="Genomic_DNA"/>
</dbReference>
<reference evidence="7" key="1">
    <citation type="journal article" date="2019" name="G3 (Bethesda)">
        <title>Genome Assemblies of Two Rare Opportunistic Yeast Pathogens: Diutina rugosa (syn. Candida rugosa) and Trichomonascus ciferrii (syn. Candida ciferrii).</title>
        <authorList>
            <person name="Mixao V."/>
            <person name="Saus E."/>
            <person name="Hansen A.P."/>
            <person name="Lass-Florl C."/>
            <person name="Gabaldon T."/>
        </authorList>
    </citation>
    <scope>NUCLEOTIDE SEQUENCE</scope>
    <source>
        <strain evidence="7">CBS 4856</strain>
    </source>
</reference>
<feature type="compositionally biased region" description="Basic and acidic residues" evidence="5">
    <location>
        <begin position="828"/>
        <end position="922"/>
    </location>
</feature>
<feature type="domain" description="Nucleoporin Nup159/Nup146 N-terminal" evidence="6">
    <location>
        <begin position="43"/>
        <end position="382"/>
    </location>
</feature>
<feature type="compositionally biased region" description="Polar residues" evidence="5">
    <location>
        <begin position="512"/>
        <end position="528"/>
    </location>
</feature>
<feature type="compositionally biased region" description="Basic and acidic residues" evidence="5">
    <location>
        <begin position="1207"/>
        <end position="1222"/>
    </location>
</feature>
<feature type="compositionally biased region" description="Pro residues" evidence="5">
    <location>
        <begin position="967"/>
        <end position="980"/>
    </location>
</feature>
<feature type="region of interest" description="Disordered" evidence="5">
    <location>
        <begin position="656"/>
        <end position="1068"/>
    </location>
</feature>
<evidence type="ECO:0000259" key="6">
    <source>
        <dbReference type="Pfam" id="PF16755"/>
    </source>
</evidence>
<feature type="compositionally biased region" description="Polar residues" evidence="5">
    <location>
        <begin position="609"/>
        <end position="620"/>
    </location>
</feature>
<evidence type="ECO:0000313" key="7">
    <source>
        <dbReference type="EMBL" id="KAA8898556.1"/>
    </source>
</evidence>